<dbReference type="Proteomes" id="UP000239089">
    <property type="component" value="Unassembled WGS sequence"/>
</dbReference>
<dbReference type="SUPFAM" id="SSF46689">
    <property type="entry name" value="Homeodomain-like"/>
    <property type="match status" value="1"/>
</dbReference>
<dbReference type="GO" id="GO:0003700">
    <property type="term" value="F:DNA-binding transcription factor activity"/>
    <property type="evidence" value="ECO:0007669"/>
    <property type="project" value="TreeGrafter"/>
</dbReference>
<evidence type="ECO:0000313" key="4">
    <source>
        <dbReference type="EMBL" id="PPQ26919.1"/>
    </source>
</evidence>
<name>A0A2S6MX43_9HYPH</name>
<protein>
    <recommendedName>
        <fullName evidence="3">HTH tetR-type domain-containing protein</fullName>
    </recommendedName>
</protein>
<dbReference type="PRINTS" id="PR00455">
    <property type="entry name" value="HTHTETR"/>
</dbReference>
<sequence>MFIHFHSHRRAVCPPFAEDAMSIEIESQIENPDRVEWRREQVVNAAVERFAQNGYHATTIKEIAETAGVSPGLIYTYVKDKEDVLLLVFLAAFRRYQTEIPQKIAGISDPLQKFRAAFRAYCECVGSNLDSTLIAYQESKSLKPGRRKIVQDLEIKTNALISEPLQDCIKAGYIACANVDLATFHLILHAHGWALKNWFFRERISLNGYIEEGLSRFLNSSLTPSGWERWRAEAKG</sequence>
<feature type="DNA-binding region" description="H-T-H motif" evidence="2">
    <location>
        <begin position="59"/>
        <end position="78"/>
    </location>
</feature>
<proteinExistence type="predicted"/>
<dbReference type="InterPro" id="IPR050109">
    <property type="entry name" value="HTH-type_TetR-like_transc_reg"/>
</dbReference>
<dbReference type="InterPro" id="IPR041490">
    <property type="entry name" value="KstR2_TetR_C"/>
</dbReference>
<comment type="caution">
    <text evidence="4">The sequence shown here is derived from an EMBL/GenBank/DDBJ whole genome shotgun (WGS) entry which is preliminary data.</text>
</comment>
<dbReference type="SUPFAM" id="SSF48498">
    <property type="entry name" value="Tetracyclin repressor-like, C-terminal domain"/>
    <property type="match status" value="1"/>
</dbReference>
<dbReference type="PANTHER" id="PTHR30055">
    <property type="entry name" value="HTH-TYPE TRANSCRIPTIONAL REGULATOR RUTR"/>
    <property type="match status" value="1"/>
</dbReference>
<dbReference type="InterPro" id="IPR009057">
    <property type="entry name" value="Homeodomain-like_sf"/>
</dbReference>
<gene>
    <name evidence="4" type="ORF">CCR94_21075</name>
</gene>
<dbReference type="AlphaFoldDB" id="A0A2S6MX43"/>
<dbReference type="GO" id="GO:0000976">
    <property type="term" value="F:transcription cis-regulatory region binding"/>
    <property type="evidence" value="ECO:0007669"/>
    <property type="project" value="TreeGrafter"/>
</dbReference>
<reference evidence="4 5" key="1">
    <citation type="journal article" date="2018" name="Arch. Microbiol.">
        <title>New insights into the metabolic potential of the phototrophic purple bacterium Rhodopila globiformis DSM 161(T) from its draft genome sequence and evidence for a vanadium-dependent nitrogenase.</title>
        <authorList>
            <person name="Imhoff J.F."/>
            <person name="Rahn T."/>
            <person name="Kunzel S."/>
            <person name="Neulinger S.C."/>
        </authorList>
    </citation>
    <scope>NUCLEOTIDE SEQUENCE [LARGE SCALE GENOMIC DNA]</scope>
    <source>
        <strain evidence="4 5">DSM 16996</strain>
    </source>
</reference>
<feature type="domain" description="HTH tetR-type" evidence="3">
    <location>
        <begin position="36"/>
        <end position="96"/>
    </location>
</feature>
<dbReference type="Pfam" id="PF17932">
    <property type="entry name" value="TetR_C_24"/>
    <property type="match status" value="1"/>
</dbReference>
<evidence type="ECO:0000259" key="3">
    <source>
        <dbReference type="PROSITE" id="PS50977"/>
    </source>
</evidence>
<dbReference type="Gene3D" id="1.10.357.10">
    <property type="entry name" value="Tetracycline Repressor, domain 2"/>
    <property type="match status" value="1"/>
</dbReference>
<organism evidence="4 5">
    <name type="scientific">Rhodoblastus sphagnicola</name>
    <dbReference type="NCBI Taxonomy" id="333368"/>
    <lineage>
        <taxon>Bacteria</taxon>
        <taxon>Pseudomonadati</taxon>
        <taxon>Pseudomonadota</taxon>
        <taxon>Alphaproteobacteria</taxon>
        <taxon>Hyphomicrobiales</taxon>
        <taxon>Rhodoblastaceae</taxon>
        <taxon>Rhodoblastus</taxon>
    </lineage>
</organism>
<dbReference type="Gene3D" id="1.10.10.60">
    <property type="entry name" value="Homeodomain-like"/>
    <property type="match status" value="1"/>
</dbReference>
<accession>A0A2S6MX43</accession>
<keyword evidence="5" id="KW-1185">Reference proteome</keyword>
<dbReference type="InterPro" id="IPR036271">
    <property type="entry name" value="Tet_transcr_reg_TetR-rel_C_sf"/>
</dbReference>
<dbReference type="InterPro" id="IPR023772">
    <property type="entry name" value="DNA-bd_HTH_TetR-type_CS"/>
</dbReference>
<dbReference type="Pfam" id="PF00440">
    <property type="entry name" value="TetR_N"/>
    <property type="match status" value="1"/>
</dbReference>
<evidence type="ECO:0000313" key="5">
    <source>
        <dbReference type="Proteomes" id="UP000239089"/>
    </source>
</evidence>
<dbReference type="PROSITE" id="PS01081">
    <property type="entry name" value="HTH_TETR_1"/>
    <property type="match status" value="1"/>
</dbReference>
<evidence type="ECO:0000256" key="1">
    <source>
        <dbReference type="ARBA" id="ARBA00023125"/>
    </source>
</evidence>
<dbReference type="PANTHER" id="PTHR30055:SF226">
    <property type="entry name" value="HTH-TYPE TRANSCRIPTIONAL REGULATOR PKSA"/>
    <property type="match status" value="1"/>
</dbReference>
<dbReference type="EMBL" id="NHSJ01000129">
    <property type="protein sequence ID" value="PPQ26919.1"/>
    <property type="molecule type" value="Genomic_DNA"/>
</dbReference>
<keyword evidence="1 2" id="KW-0238">DNA-binding</keyword>
<dbReference type="PROSITE" id="PS50977">
    <property type="entry name" value="HTH_TETR_2"/>
    <property type="match status" value="1"/>
</dbReference>
<evidence type="ECO:0000256" key="2">
    <source>
        <dbReference type="PROSITE-ProRule" id="PRU00335"/>
    </source>
</evidence>
<dbReference type="InterPro" id="IPR001647">
    <property type="entry name" value="HTH_TetR"/>
</dbReference>